<dbReference type="PROSITE" id="PS51686">
    <property type="entry name" value="SAM_MT_RSMB_NOP"/>
    <property type="match status" value="1"/>
</dbReference>
<evidence type="ECO:0000256" key="6">
    <source>
        <dbReference type="ARBA" id="ARBA00022603"/>
    </source>
</evidence>
<keyword evidence="8 13" id="KW-0949">S-adenosyl-L-methionine</keyword>
<dbReference type="EMBL" id="DXIQ01000078">
    <property type="protein sequence ID" value="HIV39656.1"/>
    <property type="molecule type" value="Genomic_DNA"/>
</dbReference>
<name>A0A9D1PEW7_9FIRM</name>
<evidence type="ECO:0000256" key="1">
    <source>
        <dbReference type="ARBA" id="ARBA00002724"/>
    </source>
</evidence>
<dbReference type="Gene3D" id="1.10.940.10">
    <property type="entry name" value="NusB-like"/>
    <property type="match status" value="1"/>
</dbReference>
<dbReference type="InterPro" id="IPR035926">
    <property type="entry name" value="NusB-like_sf"/>
</dbReference>
<feature type="binding site" evidence="13">
    <location>
        <position position="315"/>
    </location>
    <ligand>
        <name>S-adenosyl-L-methionine</name>
        <dbReference type="ChEBI" id="CHEBI:59789"/>
    </ligand>
</feature>
<dbReference type="EC" id="2.1.1.176" evidence="3"/>
<evidence type="ECO:0000256" key="10">
    <source>
        <dbReference type="ARBA" id="ARBA00030399"/>
    </source>
</evidence>
<dbReference type="InterPro" id="IPR054728">
    <property type="entry name" value="RsmB-like_ferredoxin"/>
</dbReference>
<evidence type="ECO:0000256" key="2">
    <source>
        <dbReference type="ARBA" id="ARBA00004496"/>
    </source>
</evidence>
<dbReference type="InterPro" id="IPR049560">
    <property type="entry name" value="MeTrfase_RsmB-F_NOP2_cat"/>
</dbReference>
<dbReference type="Gene3D" id="3.40.50.150">
    <property type="entry name" value="Vaccinia Virus protein VP39"/>
    <property type="match status" value="1"/>
</dbReference>
<keyword evidence="6 13" id="KW-0489">Methyltransferase</keyword>
<dbReference type="NCBIfam" id="TIGR00563">
    <property type="entry name" value="rsmB"/>
    <property type="match status" value="1"/>
</dbReference>
<dbReference type="CDD" id="cd02440">
    <property type="entry name" value="AdoMet_MTases"/>
    <property type="match status" value="1"/>
</dbReference>
<evidence type="ECO:0000256" key="5">
    <source>
        <dbReference type="ARBA" id="ARBA00022552"/>
    </source>
</evidence>
<evidence type="ECO:0000256" key="4">
    <source>
        <dbReference type="ARBA" id="ARBA00022490"/>
    </source>
</evidence>
<feature type="active site" description="Nucleophile" evidence="13">
    <location>
        <position position="386"/>
    </location>
</feature>
<dbReference type="GO" id="GO:0006355">
    <property type="term" value="P:regulation of DNA-templated transcription"/>
    <property type="evidence" value="ECO:0007669"/>
    <property type="project" value="InterPro"/>
</dbReference>
<evidence type="ECO:0000256" key="9">
    <source>
        <dbReference type="ARBA" id="ARBA00022884"/>
    </source>
</evidence>
<feature type="binding site" evidence="13">
    <location>
        <begin position="264"/>
        <end position="270"/>
    </location>
    <ligand>
        <name>S-adenosyl-L-methionine</name>
        <dbReference type="ChEBI" id="CHEBI:59789"/>
    </ligand>
</feature>
<dbReference type="NCBIfam" id="NF011494">
    <property type="entry name" value="PRK14902.1"/>
    <property type="match status" value="1"/>
</dbReference>
<dbReference type="SUPFAM" id="SSF53335">
    <property type="entry name" value="S-adenosyl-L-methionine-dependent methyltransferases"/>
    <property type="match status" value="1"/>
</dbReference>
<dbReference type="AlphaFoldDB" id="A0A9D1PEW7"/>
<gene>
    <name evidence="15" type="primary">rsmB</name>
    <name evidence="15" type="ORF">H9747_11800</name>
</gene>
<dbReference type="SUPFAM" id="SSF48013">
    <property type="entry name" value="NusB-like"/>
    <property type="match status" value="1"/>
</dbReference>
<evidence type="ECO:0000313" key="16">
    <source>
        <dbReference type="Proteomes" id="UP000886814"/>
    </source>
</evidence>
<feature type="binding site" evidence="13">
    <location>
        <position position="333"/>
    </location>
    <ligand>
        <name>S-adenosyl-L-methionine</name>
        <dbReference type="ChEBI" id="CHEBI:59789"/>
    </ligand>
</feature>
<dbReference type="Pfam" id="PF01029">
    <property type="entry name" value="NusB"/>
    <property type="match status" value="1"/>
</dbReference>
<sequence>MANKINLRELVLNILLEIDKEGQYSHLVLRNTLEKYQYLEKKERAFITRICEGTLEYRIRLDYILDQFSTVPADKMKPVIRELLRSSVYQLLYMDHVPDSAVCNEAVKLARKRGFYNLTGFVNGVLRRIVREYGSIHFPEKNSPVEYLSVIYSMPVWLVERFLKEYDFATTEKMLESFLETQPATIRIREYQTEEEAVLESLKEEKVTVEKAPYVDRAYYVKNYDYLPALTAFRRGSIQVQDVSSMLAGEIAGVKEGDYVIDLCAAPGGKALYLADKLHGTGRVDARDLSQTKTDLIRDNALRQNFLNVVVTEKDATQLDRESLEKADIVLADVPCSGLGVMGKKKDIKYKLNPGKIRDLVGLQRKILEQASTYVKPGGTLIYSTCTIGKEENLENIQWFTEHYPYELESLDPYLCEELRGETTARGYLQLLPGIHKCDGFFMARLKRKNEWNS</sequence>
<comment type="catalytic activity">
    <reaction evidence="12">
        <text>cytidine(967) in 16S rRNA + S-adenosyl-L-methionine = 5-methylcytidine(967) in 16S rRNA + S-adenosyl-L-homocysteine + H(+)</text>
        <dbReference type="Rhea" id="RHEA:42748"/>
        <dbReference type="Rhea" id="RHEA-COMP:10219"/>
        <dbReference type="Rhea" id="RHEA-COMP:10220"/>
        <dbReference type="ChEBI" id="CHEBI:15378"/>
        <dbReference type="ChEBI" id="CHEBI:57856"/>
        <dbReference type="ChEBI" id="CHEBI:59789"/>
        <dbReference type="ChEBI" id="CHEBI:74483"/>
        <dbReference type="ChEBI" id="CHEBI:82748"/>
        <dbReference type="EC" id="2.1.1.176"/>
    </reaction>
</comment>
<keyword evidence="4" id="KW-0963">Cytoplasm</keyword>
<feature type="domain" description="SAM-dependent MTase RsmB/NOP-type" evidence="14">
    <location>
        <begin position="174"/>
        <end position="449"/>
    </location>
</feature>
<dbReference type="PRINTS" id="PR02008">
    <property type="entry name" value="RCMTFAMILY"/>
</dbReference>
<comment type="function">
    <text evidence="1">Specifically methylates the cytosine at position 967 (m5C967) of 16S rRNA.</text>
</comment>
<dbReference type="InterPro" id="IPR023267">
    <property type="entry name" value="RCMT"/>
</dbReference>
<dbReference type="InterPro" id="IPR004573">
    <property type="entry name" value="rRNA_ssu_MeTfrase_B"/>
</dbReference>
<dbReference type="Pfam" id="PF01189">
    <property type="entry name" value="Methyltr_RsmB-F"/>
    <property type="match status" value="1"/>
</dbReference>
<dbReference type="InterPro" id="IPR001678">
    <property type="entry name" value="MeTrfase_RsmB-F_NOP2_dom"/>
</dbReference>
<keyword evidence="7 13" id="KW-0808">Transferase</keyword>
<evidence type="ECO:0000256" key="7">
    <source>
        <dbReference type="ARBA" id="ARBA00022679"/>
    </source>
</evidence>
<dbReference type="PANTHER" id="PTHR22807">
    <property type="entry name" value="NOP2 YEAST -RELATED NOL1/NOP2/FMU SUN DOMAIN-CONTAINING"/>
    <property type="match status" value="1"/>
</dbReference>
<dbReference type="GO" id="GO:0008649">
    <property type="term" value="F:rRNA methyltransferase activity"/>
    <property type="evidence" value="ECO:0007669"/>
    <property type="project" value="InterPro"/>
</dbReference>
<protein>
    <recommendedName>
        <fullName evidence="3">16S rRNA (cytosine(967)-C(5))-methyltransferase</fullName>
        <ecNumber evidence="3">2.1.1.176</ecNumber>
    </recommendedName>
    <alternativeName>
        <fullName evidence="10">16S rRNA m5C967 methyltransferase</fullName>
    </alternativeName>
    <alternativeName>
        <fullName evidence="11">rRNA (cytosine-C(5)-)-methyltransferase RsmB</fullName>
    </alternativeName>
</protein>
<dbReference type="InterPro" id="IPR029063">
    <property type="entry name" value="SAM-dependent_MTases_sf"/>
</dbReference>
<keyword evidence="9 13" id="KW-0694">RNA-binding</keyword>
<reference evidence="15" key="2">
    <citation type="submission" date="2021-04" db="EMBL/GenBank/DDBJ databases">
        <authorList>
            <person name="Gilroy R."/>
        </authorList>
    </citation>
    <scope>NUCLEOTIDE SEQUENCE</scope>
    <source>
        <strain evidence="15">CHK195-9823</strain>
    </source>
</reference>
<dbReference type="GO" id="GO:0005737">
    <property type="term" value="C:cytoplasm"/>
    <property type="evidence" value="ECO:0007669"/>
    <property type="project" value="UniProtKB-SubCell"/>
</dbReference>
<dbReference type="GO" id="GO:0003723">
    <property type="term" value="F:RNA binding"/>
    <property type="evidence" value="ECO:0007669"/>
    <property type="project" value="UniProtKB-UniRule"/>
</dbReference>
<accession>A0A9D1PEW7</accession>
<keyword evidence="5" id="KW-0698">rRNA processing</keyword>
<dbReference type="Pfam" id="PF22458">
    <property type="entry name" value="RsmF-B_ferredox"/>
    <property type="match status" value="1"/>
</dbReference>
<proteinExistence type="inferred from homology"/>
<dbReference type="InterPro" id="IPR006027">
    <property type="entry name" value="NusB_RsmB_TIM44"/>
</dbReference>
<evidence type="ECO:0000259" key="14">
    <source>
        <dbReference type="PROSITE" id="PS51686"/>
    </source>
</evidence>
<evidence type="ECO:0000256" key="8">
    <source>
        <dbReference type="ARBA" id="ARBA00022691"/>
    </source>
</evidence>
<comment type="caution">
    <text evidence="15">The sequence shown here is derived from an EMBL/GenBank/DDBJ whole genome shotgun (WGS) entry which is preliminary data.</text>
</comment>
<comment type="subcellular location">
    <subcellularLocation>
        <location evidence="2">Cytoplasm</location>
    </subcellularLocation>
</comment>
<organism evidence="15 16">
    <name type="scientific">Candidatus Blautia stercorigallinarum</name>
    <dbReference type="NCBI Taxonomy" id="2838501"/>
    <lineage>
        <taxon>Bacteria</taxon>
        <taxon>Bacillati</taxon>
        <taxon>Bacillota</taxon>
        <taxon>Clostridia</taxon>
        <taxon>Lachnospirales</taxon>
        <taxon>Lachnospiraceae</taxon>
        <taxon>Blautia</taxon>
    </lineage>
</organism>
<evidence type="ECO:0000256" key="11">
    <source>
        <dbReference type="ARBA" id="ARBA00031088"/>
    </source>
</evidence>
<reference evidence="15" key="1">
    <citation type="journal article" date="2021" name="PeerJ">
        <title>Extensive microbial diversity within the chicken gut microbiome revealed by metagenomics and culture.</title>
        <authorList>
            <person name="Gilroy R."/>
            <person name="Ravi A."/>
            <person name="Getino M."/>
            <person name="Pursley I."/>
            <person name="Horton D.L."/>
            <person name="Alikhan N.F."/>
            <person name="Baker D."/>
            <person name="Gharbi K."/>
            <person name="Hall N."/>
            <person name="Watson M."/>
            <person name="Adriaenssens E.M."/>
            <person name="Foster-Nyarko E."/>
            <person name="Jarju S."/>
            <person name="Secka A."/>
            <person name="Antonio M."/>
            <person name="Oren A."/>
            <person name="Chaudhuri R.R."/>
            <person name="La Ragione R."/>
            <person name="Hildebrand F."/>
            <person name="Pallen M.J."/>
        </authorList>
    </citation>
    <scope>NUCLEOTIDE SEQUENCE</scope>
    <source>
        <strain evidence="15">CHK195-9823</strain>
    </source>
</reference>
<dbReference type="PANTHER" id="PTHR22807:SF53">
    <property type="entry name" value="RIBOSOMAL RNA SMALL SUBUNIT METHYLTRANSFERASE B-RELATED"/>
    <property type="match status" value="1"/>
</dbReference>
<dbReference type="Proteomes" id="UP000886814">
    <property type="component" value="Unassembled WGS sequence"/>
</dbReference>
<evidence type="ECO:0000256" key="13">
    <source>
        <dbReference type="PROSITE-ProRule" id="PRU01023"/>
    </source>
</evidence>
<evidence type="ECO:0000256" key="12">
    <source>
        <dbReference type="ARBA" id="ARBA00047283"/>
    </source>
</evidence>
<evidence type="ECO:0000256" key="3">
    <source>
        <dbReference type="ARBA" id="ARBA00012140"/>
    </source>
</evidence>
<evidence type="ECO:0000313" key="15">
    <source>
        <dbReference type="EMBL" id="HIV39656.1"/>
    </source>
</evidence>
<comment type="similarity">
    <text evidence="13">Belongs to the class I-like SAM-binding methyltransferase superfamily. RsmB/NOP family.</text>
</comment>
<feature type="binding site" evidence="13">
    <location>
        <position position="288"/>
    </location>
    <ligand>
        <name>S-adenosyl-L-methionine</name>
        <dbReference type="ChEBI" id="CHEBI:59789"/>
    </ligand>
</feature>